<evidence type="ECO:0000256" key="4">
    <source>
        <dbReference type="SAM" id="SignalP"/>
    </source>
</evidence>
<organism evidence="6 7">
    <name type="scientific">Tetranychus urticae</name>
    <name type="common">Two-spotted spider mite</name>
    <dbReference type="NCBI Taxonomy" id="32264"/>
    <lineage>
        <taxon>Eukaryota</taxon>
        <taxon>Metazoa</taxon>
        <taxon>Ecdysozoa</taxon>
        <taxon>Arthropoda</taxon>
        <taxon>Chelicerata</taxon>
        <taxon>Arachnida</taxon>
        <taxon>Acari</taxon>
        <taxon>Acariformes</taxon>
        <taxon>Trombidiformes</taxon>
        <taxon>Prostigmata</taxon>
        <taxon>Eleutherengona</taxon>
        <taxon>Raphignathae</taxon>
        <taxon>Tetranychoidea</taxon>
        <taxon>Tetranychidae</taxon>
        <taxon>Tetranychus</taxon>
    </lineage>
</organism>
<reference evidence="7" key="1">
    <citation type="submission" date="2011-08" db="EMBL/GenBank/DDBJ databases">
        <authorList>
            <person name="Rombauts S."/>
        </authorList>
    </citation>
    <scope>NUCLEOTIDE SEQUENCE</scope>
    <source>
        <strain evidence="7">London</strain>
    </source>
</reference>
<evidence type="ECO:0000313" key="7">
    <source>
        <dbReference type="Proteomes" id="UP000015104"/>
    </source>
</evidence>
<evidence type="ECO:0000259" key="5">
    <source>
        <dbReference type="Pfam" id="PF06607"/>
    </source>
</evidence>
<dbReference type="Pfam" id="PF06607">
    <property type="entry name" value="Prokineticin"/>
    <property type="match status" value="1"/>
</dbReference>
<evidence type="ECO:0000313" key="6">
    <source>
        <dbReference type="EnsemblMetazoa" id="tetur10g05620.1"/>
    </source>
</evidence>
<dbReference type="Proteomes" id="UP000015104">
    <property type="component" value="Unassembled WGS sequence"/>
</dbReference>
<protein>
    <recommendedName>
        <fullName evidence="5">Prokineticin domain-containing protein</fullName>
    </recommendedName>
</protein>
<dbReference type="EMBL" id="CAEY01000044">
    <property type="status" value="NOT_ANNOTATED_CDS"/>
    <property type="molecule type" value="Genomic_DNA"/>
</dbReference>
<proteinExistence type="predicted"/>
<keyword evidence="2" id="KW-0964">Secreted</keyword>
<feature type="chain" id="PRO_5004591472" description="Prokineticin domain-containing protein" evidence="4">
    <location>
        <begin position="20"/>
        <end position="116"/>
    </location>
</feature>
<keyword evidence="4" id="KW-0732">Signal</keyword>
<dbReference type="GO" id="GO:0005576">
    <property type="term" value="C:extracellular region"/>
    <property type="evidence" value="ECO:0007669"/>
    <property type="project" value="UniProtKB-SubCell"/>
</dbReference>
<reference evidence="6" key="2">
    <citation type="submission" date="2015-06" db="UniProtKB">
        <authorList>
            <consortium name="EnsemblMetazoa"/>
        </authorList>
    </citation>
    <scope>IDENTIFICATION</scope>
</reference>
<evidence type="ECO:0000256" key="1">
    <source>
        <dbReference type="ARBA" id="ARBA00004613"/>
    </source>
</evidence>
<dbReference type="AlphaFoldDB" id="T1KG57"/>
<keyword evidence="3" id="KW-1015">Disulfide bond</keyword>
<evidence type="ECO:0000256" key="2">
    <source>
        <dbReference type="ARBA" id="ARBA00022525"/>
    </source>
</evidence>
<dbReference type="InterPro" id="IPR023569">
    <property type="entry name" value="Prokineticin_domain"/>
</dbReference>
<comment type="subcellular location">
    <subcellularLocation>
        <location evidence="1">Secreted</location>
    </subcellularLocation>
</comment>
<sequence>MKIVLICFFLLCSFNSILMVTIGPERDFERGRPCYRVADCKEGYCCVNRMVLRSRQLSCQPLGDPGNFCTTKANKENKYTDACPCKPDLACSQYAPRQNICSFANGTVPDSPSYFR</sequence>
<dbReference type="Gene3D" id="2.10.80.10">
    <property type="entry name" value="Lipase, subunit A"/>
    <property type="match status" value="1"/>
</dbReference>
<accession>T1KG57</accession>
<feature type="domain" description="Prokineticin" evidence="5">
    <location>
        <begin position="34"/>
        <end position="102"/>
    </location>
</feature>
<dbReference type="EnsemblMetazoa" id="tetur10g05620.1">
    <property type="protein sequence ID" value="tetur10g05620.1"/>
    <property type="gene ID" value="tetur10g05620"/>
</dbReference>
<name>T1KG57_TETUR</name>
<keyword evidence="7" id="KW-1185">Reference proteome</keyword>
<evidence type="ECO:0000256" key="3">
    <source>
        <dbReference type="ARBA" id="ARBA00023157"/>
    </source>
</evidence>
<feature type="signal peptide" evidence="4">
    <location>
        <begin position="1"/>
        <end position="19"/>
    </location>
</feature>
<dbReference type="HOGENOM" id="CLU_2099954_0_0_1"/>